<reference evidence="1 2" key="1">
    <citation type="submission" date="2020-02" db="EMBL/GenBank/DDBJ databases">
        <authorList>
            <person name="Ma Q."/>
            <person name="Huang Y."/>
            <person name="Song X."/>
            <person name="Pei D."/>
        </authorList>
    </citation>
    <scope>NUCLEOTIDE SEQUENCE [LARGE SCALE GENOMIC DNA]</scope>
    <source>
        <strain evidence="1">Sxm20200214</strain>
        <tissue evidence="1">Leaf</tissue>
    </source>
</reference>
<dbReference type="InterPro" id="IPR011989">
    <property type="entry name" value="ARM-like"/>
</dbReference>
<evidence type="ECO:0000313" key="2">
    <source>
        <dbReference type="Proteomes" id="UP000886595"/>
    </source>
</evidence>
<accession>A0A8X7TLF3</accession>
<dbReference type="Proteomes" id="UP000886595">
    <property type="component" value="Unassembled WGS sequence"/>
</dbReference>
<proteinExistence type="predicted"/>
<evidence type="ECO:0000313" key="1">
    <source>
        <dbReference type="EMBL" id="KAG2245416.1"/>
    </source>
</evidence>
<organism evidence="1 2">
    <name type="scientific">Brassica carinata</name>
    <name type="common">Ethiopian mustard</name>
    <name type="synonym">Abyssinian cabbage</name>
    <dbReference type="NCBI Taxonomy" id="52824"/>
    <lineage>
        <taxon>Eukaryota</taxon>
        <taxon>Viridiplantae</taxon>
        <taxon>Streptophyta</taxon>
        <taxon>Embryophyta</taxon>
        <taxon>Tracheophyta</taxon>
        <taxon>Spermatophyta</taxon>
        <taxon>Magnoliopsida</taxon>
        <taxon>eudicotyledons</taxon>
        <taxon>Gunneridae</taxon>
        <taxon>Pentapetalae</taxon>
        <taxon>rosids</taxon>
        <taxon>malvids</taxon>
        <taxon>Brassicales</taxon>
        <taxon>Brassicaceae</taxon>
        <taxon>Brassiceae</taxon>
        <taxon>Brassica</taxon>
    </lineage>
</organism>
<dbReference type="Gene3D" id="1.25.10.10">
    <property type="entry name" value="Leucine-rich Repeat Variant"/>
    <property type="match status" value="1"/>
</dbReference>
<dbReference type="AlphaFoldDB" id="A0A8X7TLF3"/>
<comment type="caution">
    <text evidence="1">The sequence shown here is derived from an EMBL/GenBank/DDBJ whole genome shotgun (WGS) entry which is preliminary data.</text>
</comment>
<sequence>MLFRNHVVQSLTCLQNEASALAIESLKGSLMILAKVPYARFVVQKFFESCDDKTAFDSYNEIVLDDLVTNCVGHFVHQSVIRRLETLDIMLCRKLCSDIVGRKNELQDDKYGSQVFITSKNMLRKIGK</sequence>
<evidence type="ECO:0008006" key="3">
    <source>
        <dbReference type="Google" id="ProtNLM"/>
    </source>
</evidence>
<name>A0A8X7TLF3_BRACI</name>
<gene>
    <name evidence="1" type="ORF">Bca52824_092727</name>
</gene>
<dbReference type="InterPro" id="IPR016024">
    <property type="entry name" value="ARM-type_fold"/>
</dbReference>
<keyword evidence="2" id="KW-1185">Reference proteome</keyword>
<protein>
    <recommendedName>
        <fullName evidence="3">PUM-HD domain-containing protein</fullName>
    </recommendedName>
</protein>
<dbReference type="SUPFAM" id="SSF48371">
    <property type="entry name" value="ARM repeat"/>
    <property type="match status" value="1"/>
</dbReference>
<dbReference type="EMBL" id="JAAMPC010000019">
    <property type="protein sequence ID" value="KAG2245416.1"/>
    <property type="molecule type" value="Genomic_DNA"/>
</dbReference>